<organism evidence="1 2">
    <name type="scientific">Pluteus cervinus</name>
    <dbReference type="NCBI Taxonomy" id="181527"/>
    <lineage>
        <taxon>Eukaryota</taxon>
        <taxon>Fungi</taxon>
        <taxon>Dikarya</taxon>
        <taxon>Basidiomycota</taxon>
        <taxon>Agaricomycotina</taxon>
        <taxon>Agaricomycetes</taxon>
        <taxon>Agaricomycetidae</taxon>
        <taxon>Agaricales</taxon>
        <taxon>Pluteineae</taxon>
        <taxon>Pluteaceae</taxon>
        <taxon>Pluteus</taxon>
    </lineage>
</organism>
<evidence type="ECO:0000313" key="2">
    <source>
        <dbReference type="Proteomes" id="UP000308600"/>
    </source>
</evidence>
<sequence>MTSPPHADQPATLKGKLALITGASGGIGSATALILARRGCHIAVHYHSGKEKADQLVQELKSLGDVQAAAFRADLSNYDDVRKLHADVVDVLGHPDILYNNAGALGKTIGPKGDIQDIDVEMFENTWRLNTGSSFLLTQLCVPHMLSQKYGRIIFCSSVAAGTGGVIGPHYASSKSAMHGMVHWIANRYAQDGITCNAVAPALIAETNMLANPSDELRKRIPVGRFGLPDEIASVVELLVCNAYMTNKIIVADGGWTSTGF</sequence>
<dbReference type="Proteomes" id="UP000308600">
    <property type="component" value="Unassembled WGS sequence"/>
</dbReference>
<protein>
    <submittedName>
        <fullName evidence="1">NAD-binding protein</fullName>
    </submittedName>
</protein>
<dbReference type="EMBL" id="ML208416">
    <property type="protein sequence ID" value="TFK66067.1"/>
    <property type="molecule type" value="Genomic_DNA"/>
</dbReference>
<reference evidence="1 2" key="1">
    <citation type="journal article" date="2019" name="Nat. Ecol. Evol.">
        <title>Megaphylogeny resolves global patterns of mushroom evolution.</title>
        <authorList>
            <person name="Varga T."/>
            <person name="Krizsan K."/>
            <person name="Foldi C."/>
            <person name="Dima B."/>
            <person name="Sanchez-Garcia M."/>
            <person name="Sanchez-Ramirez S."/>
            <person name="Szollosi G.J."/>
            <person name="Szarkandi J.G."/>
            <person name="Papp V."/>
            <person name="Albert L."/>
            <person name="Andreopoulos W."/>
            <person name="Angelini C."/>
            <person name="Antonin V."/>
            <person name="Barry K.W."/>
            <person name="Bougher N.L."/>
            <person name="Buchanan P."/>
            <person name="Buyck B."/>
            <person name="Bense V."/>
            <person name="Catcheside P."/>
            <person name="Chovatia M."/>
            <person name="Cooper J."/>
            <person name="Damon W."/>
            <person name="Desjardin D."/>
            <person name="Finy P."/>
            <person name="Geml J."/>
            <person name="Haridas S."/>
            <person name="Hughes K."/>
            <person name="Justo A."/>
            <person name="Karasinski D."/>
            <person name="Kautmanova I."/>
            <person name="Kiss B."/>
            <person name="Kocsube S."/>
            <person name="Kotiranta H."/>
            <person name="LaButti K.M."/>
            <person name="Lechner B.E."/>
            <person name="Liimatainen K."/>
            <person name="Lipzen A."/>
            <person name="Lukacs Z."/>
            <person name="Mihaltcheva S."/>
            <person name="Morgado L.N."/>
            <person name="Niskanen T."/>
            <person name="Noordeloos M.E."/>
            <person name="Ohm R.A."/>
            <person name="Ortiz-Santana B."/>
            <person name="Ovrebo C."/>
            <person name="Racz N."/>
            <person name="Riley R."/>
            <person name="Savchenko A."/>
            <person name="Shiryaev A."/>
            <person name="Soop K."/>
            <person name="Spirin V."/>
            <person name="Szebenyi C."/>
            <person name="Tomsovsky M."/>
            <person name="Tulloss R.E."/>
            <person name="Uehling J."/>
            <person name="Grigoriev I.V."/>
            <person name="Vagvolgyi C."/>
            <person name="Papp T."/>
            <person name="Martin F.M."/>
            <person name="Miettinen O."/>
            <person name="Hibbett D.S."/>
            <person name="Nagy L.G."/>
        </authorList>
    </citation>
    <scope>NUCLEOTIDE SEQUENCE [LARGE SCALE GENOMIC DNA]</scope>
    <source>
        <strain evidence="1 2">NL-1719</strain>
    </source>
</reference>
<evidence type="ECO:0000313" key="1">
    <source>
        <dbReference type="EMBL" id="TFK66067.1"/>
    </source>
</evidence>
<name>A0ACD3AMD3_9AGAR</name>
<proteinExistence type="predicted"/>
<keyword evidence="2" id="KW-1185">Reference proteome</keyword>
<gene>
    <name evidence="1" type="ORF">BDN72DRAFT_844762</name>
</gene>
<accession>A0ACD3AMD3</accession>